<dbReference type="SUPFAM" id="SSF53474">
    <property type="entry name" value="alpha/beta-Hydrolases"/>
    <property type="match status" value="1"/>
</dbReference>
<name>U2EJU0_9GAMM</name>
<dbReference type="Gene3D" id="3.40.50.1820">
    <property type="entry name" value="alpha/beta hydrolase"/>
    <property type="match status" value="1"/>
</dbReference>
<dbReference type="STRING" id="1033802.SSPSH_002903"/>
<dbReference type="InterPro" id="IPR029058">
    <property type="entry name" value="AB_hydrolase_fold"/>
</dbReference>
<gene>
    <name evidence="6" type="primary">caeA</name>
    <name evidence="6" type="ORF">SSPSH_002903</name>
</gene>
<feature type="domain" description="Peptidase S33 tripeptidyl aminopeptidase-like C-terminal" evidence="5">
    <location>
        <begin position="391"/>
        <end position="469"/>
    </location>
</feature>
<evidence type="ECO:0000259" key="4">
    <source>
        <dbReference type="Pfam" id="PF00561"/>
    </source>
</evidence>
<dbReference type="InterPro" id="IPR013595">
    <property type="entry name" value="Pept_S33_TAP-like_C"/>
</dbReference>
<feature type="domain" description="AB hydrolase-1" evidence="4">
    <location>
        <begin position="80"/>
        <end position="231"/>
    </location>
</feature>
<keyword evidence="3" id="KW-0732">Signal</keyword>
<dbReference type="EMBL" id="AFNV02000021">
    <property type="protein sequence ID" value="ERJ18275.1"/>
    <property type="molecule type" value="Genomic_DNA"/>
</dbReference>
<reference evidence="6 7" key="1">
    <citation type="journal article" date="2011" name="J. Bacteriol.">
        <title>Genome sequence of Salinisphaera shabanensis, a gammaproteobacterium from the harsh, variable environment of the brine-seawater interface of the Shaban Deep in the Red Sea.</title>
        <authorList>
            <person name="Antunes A."/>
            <person name="Alam I."/>
            <person name="Bajic V.B."/>
            <person name="Stingl U."/>
        </authorList>
    </citation>
    <scope>NUCLEOTIDE SEQUENCE [LARGE SCALE GENOMIC DNA]</scope>
    <source>
        <strain evidence="6 7">E1L3A</strain>
    </source>
</reference>
<evidence type="ECO:0000256" key="1">
    <source>
        <dbReference type="ARBA" id="ARBA00010088"/>
    </source>
</evidence>
<dbReference type="Proteomes" id="UP000006242">
    <property type="component" value="Unassembled WGS sequence"/>
</dbReference>
<dbReference type="InterPro" id="IPR051601">
    <property type="entry name" value="Serine_prot/Carboxylest_S33"/>
</dbReference>
<dbReference type="PANTHER" id="PTHR43248:SF25">
    <property type="entry name" value="AB HYDROLASE-1 DOMAIN-CONTAINING PROTEIN-RELATED"/>
    <property type="match status" value="1"/>
</dbReference>
<dbReference type="OrthoDB" id="4510475at2"/>
<dbReference type="AlphaFoldDB" id="U2EJU0"/>
<reference evidence="6 7" key="2">
    <citation type="journal article" date="2013" name="PLoS ONE">
        <title>INDIGO - INtegrated Data Warehouse of MIcrobial GenOmes with Examples from the Red Sea Extremophiles.</title>
        <authorList>
            <person name="Alam I."/>
            <person name="Antunes A."/>
            <person name="Kamau A.A."/>
            <person name="Ba Alawi W."/>
            <person name="Kalkatawi M."/>
            <person name="Stingl U."/>
            <person name="Bajic V.B."/>
        </authorList>
    </citation>
    <scope>NUCLEOTIDE SEQUENCE [LARGE SCALE GENOMIC DNA]</scope>
    <source>
        <strain evidence="6 7">E1L3A</strain>
    </source>
</reference>
<feature type="chain" id="PRO_5004625855" evidence="3">
    <location>
        <begin position="25"/>
        <end position="474"/>
    </location>
</feature>
<evidence type="ECO:0000313" key="6">
    <source>
        <dbReference type="EMBL" id="ERJ18275.1"/>
    </source>
</evidence>
<dbReference type="RefSeq" id="WP_006915403.1">
    <property type="nucleotide sequence ID" value="NZ_AFNV02000021.1"/>
</dbReference>
<evidence type="ECO:0000256" key="3">
    <source>
        <dbReference type="SAM" id="SignalP"/>
    </source>
</evidence>
<protein>
    <submittedName>
        <fullName evidence="6">Carboxylesterase CaeA protein</fullName>
    </submittedName>
</protein>
<organism evidence="6 7">
    <name type="scientific">Salinisphaera shabanensis E1L3A</name>
    <dbReference type="NCBI Taxonomy" id="1033802"/>
    <lineage>
        <taxon>Bacteria</taxon>
        <taxon>Pseudomonadati</taxon>
        <taxon>Pseudomonadota</taxon>
        <taxon>Gammaproteobacteria</taxon>
        <taxon>Salinisphaerales</taxon>
        <taxon>Salinisphaeraceae</taxon>
        <taxon>Salinisphaera</taxon>
    </lineage>
</organism>
<feature type="signal peptide" evidence="3">
    <location>
        <begin position="1"/>
        <end position="24"/>
    </location>
</feature>
<proteinExistence type="inferred from homology"/>
<evidence type="ECO:0000259" key="5">
    <source>
        <dbReference type="Pfam" id="PF08386"/>
    </source>
</evidence>
<evidence type="ECO:0000313" key="7">
    <source>
        <dbReference type="Proteomes" id="UP000006242"/>
    </source>
</evidence>
<comment type="similarity">
    <text evidence="1">Belongs to the peptidase S33 family.</text>
</comment>
<accession>U2EJU0</accession>
<dbReference type="PANTHER" id="PTHR43248">
    <property type="entry name" value="2-SUCCINYL-6-HYDROXY-2,4-CYCLOHEXADIENE-1-CARBOXYLATE SYNTHASE"/>
    <property type="match status" value="1"/>
</dbReference>
<sequence length="474" mass="51599">MSLARMAFALLVLAVVSVASTSLARPSNIDWTSCPEMPAAFSAAQMECGWLDTRETIQGQPIRLRVAILRARPDRRDPSPVVYVPGGPGESAGLDAQSLRGWQRWQQQAGWPHDIVLFDPRGTGESRPRIRCVPDTTAPLRPLTSTQSVDSFAHEAAVVRRCLQQLGEDGMQALGPHAQIRDIATLLDGLRVERATLWGVSYGTRIARLFAQRYPEHVDTLVLDSIVPFNQNELAALPTQIDRAIEQLAQVCTAHSHCATRSPRRAIAALLARFERRPAVVALVPYRGLPPLFEITPYRLLLMILFAAYDSGQEQDTVVRIERALRGQPAALVPLAARVAAQASSGSRSTAVFWATRCALHDEHAGGSNAWQDALAEAPMIARYIEQAPQGSVCDDWPLARYKTGAGRPVDRPMLVLGGMADVVTPPRWGLALATGHASAHWAPITAAGHASTLSNRAAQRAVADFLTDRSQRD</sequence>
<keyword evidence="7" id="KW-1185">Reference proteome</keyword>
<comment type="caution">
    <text evidence="6">The sequence shown here is derived from an EMBL/GenBank/DDBJ whole genome shotgun (WGS) entry which is preliminary data.</text>
</comment>
<dbReference type="GO" id="GO:0016787">
    <property type="term" value="F:hydrolase activity"/>
    <property type="evidence" value="ECO:0007669"/>
    <property type="project" value="UniProtKB-KW"/>
</dbReference>
<dbReference type="Pfam" id="PF08386">
    <property type="entry name" value="Abhydrolase_4"/>
    <property type="match status" value="1"/>
</dbReference>
<evidence type="ECO:0000256" key="2">
    <source>
        <dbReference type="ARBA" id="ARBA00022801"/>
    </source>
</evidence>
<keyword evidence="2" id="KW-0378">Hydrolase</keyword>
<dbReference type="Pfam" id="PF00561">
    <property type="entry name" value="Abhydrolase_1"/>
    <property type="match status" value="1"/>
</dbReference>
<dbReference type="InterPro" id="IPR000073">
    <property type="entry name" value="AB_hydrolase_1"/>
</dbReference>
<dbReference type="eggNOG" id="COG0596">
    <property type="taxonomic scope" value="Bacteria"/>
</dbReference>